<dbReference type="EMBL" id="NHMK01000022">
    <property type="protein sequence ID" value="OWL94695.1"/>
    <property type="molecule type" value="Genomic_DNA"/>
</dbReference>
<name>A0A246BHJ6_9DEIO</name>
<evidence type="ECO:0000313" key="2">
    <source>
        <dbReference type="Proteomes" id="UP000197208"/>
    </source>
</evidence>
<proteinExistence type="predicted"/>
<sequence length="113" mass="12574">MSAFHVLLHYIPAALRAERGPLAVEQLPGRLDAGPIRSSALRRAVDMLRAHQVIRRVPVTPLIQAELSRQGVTRLPLHAYELTSAPRGREFTAWLDDVAAPRHRTGMALRRSA</sequence>
<protein>
    <submittedName>
        <fullName evidence="1">Uncharacterized protein</fullName>
    </submittedName>
</protein>
<dbReference type="RefSeq" id="WP_088249329.1">
    <property type="nucleotide sequence ID" value="NZ_NHMK01000022.1"/>
</dbReference>
<organism evidence="1 2">
    <name type="scientific">Deinococcus indicus</name>
    <dbReference type="NCBI Taxonomy" id="223556"/>
    <lineage>
        <taxon>Bacteria</taxon>
        <taxon>Thermotogati</taxon>
        <taxon>Deinococcota</taxon>
        <taxon>Deinococci</taxon>
        <taxon>Deinococcales</taxon>
        <taxon>Deinococcaceae</taxon>
        <taxon>Deinococcus</taxon>
    </lineage>
</organism>
<accession>A0A246BHJ6</accession>
<dbReference type="Proteomes" id="UP000197208">
    <property type="component" value="Unassembled WGS sequence"/>
</dbReference>
<keyword evidence="2" id="KW-1185">Reference proteome</keyword>
<evidence type="ECO:0000313" key="1">
    <source>
        <dbReference type="EMBL" id="OWL94695.1"/>
    </source>
</evidence>
<gene>
    <name evidence="1" type="ORF">CBQ26_14340</name>
</gene>
<dbReference type="AlphaFoldDB" id="A0A246BHJ6"/>
<comment type="caution">
    <text evidence="1">The sequence shown here is derived from an EMBL/GenBank/DDBJ whole genome shotgun (WGS) entry which is preliminary data.</text>
</comment>
<reference evidence="1 2" key="1">
    <citation type="submission" date="2017-05" db="EMBL/GenBank/DDBJ databases">
        <title>De novo genome assembly of Deniococcus indicus strain DR1.</title>
        <authorList>
            <person name="Chauhan D."/>
            <person name="Yennamalli R.M."/>
            <person name="Priyadarshini R."/>
        </authorList>
    </citation>
    <scope>NUCLEOTIDE SEQUENCE [LARGE SCALE GENOMIC DNA]</scope>
    <source>
        <strain evidence="1 2">DR1</strain>
    </source>
</reference>